<dbReference type="AlphaFoldDB" id="A0AAU7UD80"/>
<proteinExistence type="predicted"/>
<dbReference type="InterPro" id="IPR051531">
    <property type="entry name" value="N-acetyltransferase"/>
</dbReference>
<protein>
    <submittedName>
        <fullName evidence="2">GNAT family N-acetyltransferase</fullName>
    </submittedName>
</protein>
<dbReference type="KEGG" id="dsc:ABOD76_08755"/>
<organism evidence="2">
    <name type="scientific">Deinococcus sonorensis KR-87</name>
    <dbReference type="NCBI Taxonomy" id="694439"/>
    <lineage>
        <taxon>Bacteria</taxon>
        <taxon>Thermotogati</taxon>
        <taxon>Deinococcota</taxon>
        <taxon>Deinococci</taxon>
        <taxon>Deinococcales</taxon>
        <taxon>Deinococcaceae</taxon>
        <taxon>Deinococcus</taxon>
    </lineage>
</organism>
<gene>
    <name evidence="2" type="ORF">ABOD76_08755</name>
</gene>
<accession>A0AAU7UD80</accession>
<dbReference type="EMBL" id="CP158299">
    <property type="protein sequence ID" value="XBV86386.1"/>
    <property type="molecule type" value="Genomic_DNA"/>
</dbReference>
<dbReference type="SUPFAM" id="SSF55729">
    <property type="entry name" value="Acyl-CoA N-acyltransferases (Nat)"/>
    <property type="match status" value="1"/>
</dbReference>
<dbReference type="InterPro" id="IPR016181">
    <property type="entry name" value="Acyl_CoA_acyltransferase"/>
</dbReference>
<dbReference type="Gene3D" id="3.40.630.30">
    <property type="match status" value="1"/>
</dbReference>
<evidence type="ECO:0000259" key="1">
    <source>
        <dbReference type="PROSITE" id="PS51186"/>
    </source>
</evidence>
<dbReference type="RefSeq" id="WP_350244455.1">
    <property type="nucleotide sequence ID" value="NZ_CP158299.1"/>
</dbReference>
<dbReference type="Pfam" id="PF13302">
    <property type="entry name" value="Acetyltransf_3"/>
    <property type="match status" value="1"/>
</dbReference>
<sequence>MNDKVLRWLKLTPQVLSALLDHDLEAASALLGVPLGPFFLTEEALWLWRYRLDQMRRDPASAAWVARAVAAEPAGVVVGYAGFHGPPDEAGMVEVGYSVDPAHRRQGYATAMLRDLLEEAGSHAGVQTVRATIRPDNSASLATIRPFGFREVGEQWDEIDGLELIFERPARTPLDR</sequence>
<name>A0AAU7UD80_9DEIO</name>
<dbReference type="PANTHER" id="PTHR43792">
    <property type="entry name" value="GNAT FAMILY, PUTATIVE (AFU_ORTHOLOGUE AFUA_3G00765)-RELATED-RELATED"/>
    <property type="match status" value="1"/>
</dbReference>
<evidence type="ECO:0000313" key="2">
    <source>
        <dbReference type="EMBL" id="XBV86386.1"/>
    </source>
</evidence>
<dbReference type="PANTHER" id="PTHR43792:SF13">
    <property type="entry name" value="ACETYLTRANSFERASE"/>
    <property type="match status" value="1"/>
</dbReference>
<dbReference type="InterPro" id="IPR000182">
    <property type="entry name" value="GNAT_dom"/>
</dbReference>
<reference evidence="2" key="1">
    <citation type="submission" date="2024-06" db="EMBL/GenBank/DDBJ databases">
        <title>Draft Genome Sequence of Deinococcus sonorensis Type Strain KR-87, a Biofilm Producing Representative of the Genus Deinococcus.</title>
        <authorList>
            <person name="Boren L.S."/>
            <person name="Grosso R.A."/>
            <person name="Hugenberg-Cox A.N."/>
            <person name="Hill J.T.E."/>
            <person name="Albert C.M."/>
            <person name="Tuohy J.M."/>
        </authorList>
    </citation>
    <scope>NUCLEOTIDE SEQUENCE</scope>
    <source>
        <strain evidence="2">KR-87</strain>
    </source>
</reference>
<dbReference type="CDD" id="cd04301">
    <property type="entry name" value="NAT_SF"/>
    <property type="match status" value="1"/>
</dbReference>
<dbReference type="PROSITE" id="PS51186">
    <property type="entry name" value="GNAT"/>
    <property type="match status" value="1"/>
</dbReference>
<feature type="domain" description="N-acetyltransferase" evidence="1">
    <location>
        <begin position="14"/>
        <end position="171"/>
    </location>
</feature>
<dbReference type="GO" id="GO:0016747">
    <property type="term" value="F:acyltransferase activity, transferring groups other than amino-acyl groups"/>
    <property type="evidence" value="ECO:0007669"/>
    <property type="project" value="InterPro"/>
</dbReference>